<sequence>MHVCSYSVLTGLRHKTPGLGTKHWTAKEDTQLFICESLLQVQFEAVESAQEKRAYQEECFRSTAALLECAFKTTLKPASCGICGKQNATNPAAILCCTECPRARNPTIFGSGFTTALWRQCCHHLHVVNDMKWETVR</sequence>
<keyword evidence="2" id="KW-1185">Reference proteome</keyword>
<evidence type="ECO:0000313" key="2">
    <source>
        <dbReference type="Proteomes" id="UP000322234"/>
    </source>
</evidence>
<proteinExistence type="predicted"/>
<protein>
    <submittedName>
        <fullName evidence="1">Uncharacterized protein</fullName>
    </submittedName>
</protein>
<organism evidence="1 2">
    <name type="scientific">Bos mutus</name>
    <name type="common">wild yak</name>
    <dbReference type="NCBI Taxonomy" id="72004"/>
    <lineage>
        <taxon>Eukaryota</taxon>
        <taxon>Metazoa</taxon>
        <taxon>Chordata</taxon>
        <taxon>Craniata</taxon>
        <taxon>Vertebrata</taxon>
        <taxon>Euteleostomi</taxon>
        <taxon>Mammalia</taxon>
        <taxon>Eutheria</taxon>
        <taxon>Laurasiatheria</taxon>
        <taxon>Artiodactyla</taxon>
        <taxon>Ruminantia</taxon>
        <taxon>Pecora</taxon>
        <taxon>Bovidae</taxon>
        <taxon>Bovinae</taxon>
        <taxon>Bos</taxon>
    </lineage>
</organism>
<reference evidence="1" key="1">
    <citation type="submission" date="2019-10" db="EMBL/GenBank/DDBJ databases">
        <title>The sequence and de novo assembly of the wild yak genome.</title>
        <authorList>
            <person name="Liu Y."/>
        </authorList>
    </citation>
    <scope>NUCLEOTIDE SEQUENCE [LARGE SCALE GENOMIC DNA]</scope>
    <source>
        <strain evidence="1">WY2019</strain>
    </source>
</reference>
<name>A0A6B0R8S6_9CETA</name>
<comment type="caution">
    <text evidence="1">The sequence shown here is derived from an EMBL/GenBank/DDBJ whole genome shotgun (WGS) entry which is preliminary data.</text>
</comment>
<evidence type="ECO:0000313" key="1">
    <source>
        <dbReference type="EMBL" id="MXQ86599.1"/>
    </source>
</evidence>
<accession>A0A6B0R8S6</accession>
<dbReference type="Proteomes" id="UP000322234">
    <property type="component" value="Unassembled WGS sequence"/>
</dbReference>
<gene>
    <name evidence="1" type="ORF">E5288_WYG012941</name>
</gene>
<dbReference type="AlphaFoldDB" id="A0A6B0R8S6"/>
<dbReference type="EMBL" id="VBQZ03000034">
    <property type="protein sequence ID" value="MXQ86599.1"/>
    <property type="molecule type" value="Genomic_DNA"/>
</dbReference>